<dbReference type="AlphaFoldDB" id="A0A1F7WMH4"/>
<accession>A0A1F7WMH4</accession>
<dbReference type="Proteomes" id="UP000177091">
    <property type="component" value="Unassembled WGS sequence"/>
</dbReference>
<comment type="caution">
    <text evidence="1">The sequence shown here is derived from an EMBL/GenBank/DDBJ whole genome shotgun (WGS) entry which is preliminary data.</text>
</comment>
<sequence length="116" mass="13318">MTRMWPAVGKKGASKVRRAIGKPDRWVVEFKEKCARQVLESLGLSPSTGISQNHPVLVVTHYQGRPLRTKAQAEHVKRIVNAEIARLKRRSEKRAREEAKIRKERAIRMAARILRS</sequence>
<dbReference type="EMBL" id="MGFK01000024">
    <property type="protein sequence ID" value="OGM04020.1"/>
    <property type="molecule type" value="Genomic_DNA"/>
</dbReference>
<reference evidence="1 2" key="1">
    <citation type="journal article" date="2016" name="Nat. Commun.">
        <title>Thousands of microbial genomes shed light on interconnected biogeochemical processes in an aquifer system.</title>
        <authorList>
            <person name="Anantharaman K."/>
            <person name="Brown C.T."/>
            <person name="Hug L.A."/>
            <person name="Sharon I."/>
            <person name="Castelle C.J."/>
            <person name="Probst A.J."/>
            <person name="Thomas B.C."/>
            <person name="Singh A."/>
            <person name="Wilkins M.J."/>
            <person name="Karaoz U."/>
            <person name="Brodie E.L."/>
            <person name="Williams K.H."/>
            <person name="Hubbard S.S."/>
            <person name="Banfield J.F."/>
        </authorList>
    </citation>
    <scope>NUCLEOTIDE SEQUENCE [LARGE SCALE GENOMIC DNA]</scope>
</reference>
<organism evidence="1 2">
    <name type="scientific">Candidatus Woesebacteria bacterium GWA1_42_12</name>
    <dbReference type="NCBI Taxonomy" id="1802472"/>
    <lineage>
        <taxon>Bacteria</taxon>
        <taxon>Candidatus Woeseibacteriota</taxon>
    </lineage>
</organism>
<evidence type="ECO:0000313" key="1">
    <source>
        <dbReference type="EMBL" id="OGM04020.1"/>
    </source>
</evidence>
<name>A0A1F7WMH4_9BACT</name>
<gene>
    <name evidence="1" type="ORF">A2112_01215</name>
</gene>
<protein>
    <submittedName>
        <fullName evidence="1">Uncharacterized protein</fullName>
    </submittedName>
</protein>
<evidence type="ECO:0000313" key="2">
    <source>
        <dbReference type="Proteomes" id="UP000177091"/>
    </source>
</evidence>
<proteinExistence type="predicted"/>